<evidence type="ECO:0008006" key="4">
    <source>
        <dbReference type="Google" id="ProtNLM"/>
    </source>
</evidence>
<dbReference type="EnsemblPlants" id="Bo9g161580.1">
    <property type="protein sequence ID" value="Bo9g161580.1"/>
    <property type="gene ID" value="Bo9g161580"/>
</dbReference>
<dbReference type="AlphaFoldDB" id="A0A0D3EEV7"/>
<dbReference type="Gramene" id="Bo9g161580.1">
    <property type="protein sequence ID" value="Bo9g161580.1"/>
    <property type="gene ID" value="Bo9g161580"/>
</dbReference>
<dbReference type="HOGENOM" id="CLU_167110_0_0_1"/>
<feature type="compositionally biased region" description="Basic and acidic residues" evidence="1">
    <location>
        <begin position="61"/>
        <end position="74"/>
    </location>
</feature>
<organism evidence="2 3">
    <name type="scientific">Brassica oleracea var. oleracea</name>
    <dbReference type="NCBI Taxonomy" id="109376"/>
    <lineage>
        <taxon>Eukaryota</taxon>
        <taxon>Viridiplantae</taxon>
        <taxon>Streptophyta</taxon>
        <taxon>Embryophyta</taxon>
        <taxon>Tracheophyta</taxon>
        <taxon>Spermatophyta</taxon>
        <taxon>Magnoliopsida</taxon>
        <taxon>eudicotyledons</taxon>
        <taxon>Gunneridae</taxon>
        <taxon>Pentapetalae</taxon>
        <taxon>rosids</taxon>
        <taxon>malvids</taxon>
        <taxon>Brassicales</taxon>
        <taxon>Brassicaceae</taxon>
        <taxon>Brassiceae</taxon>
        <taxon>Brassica</taxon>
    </lineage>
</organism>
<accession>A0A0D3EEV7</accession>
<feature type="compositionally biased region" description="Basic and acidic residues" evidence="1">
    <location>
        <begin position="94"/>
        <end position="113"/>
    </location>
</feature>
<proteinExistence type="predicted"/>
<feature type="region of interest" description="Disordered" evidence="1">
    <location>
        <begin position="50"/>
        <end position="128"/>
    </location>
</feature>
<dbReference type="InterPro" id="IPR039291">
    <property type="entry name" value="At5g17165-like"/>
</dbReference>
<name>A0A0D3EEV7_BRAOL</name>
<evidence type="ECO:0000256" key="1">
    <source>
        <dbReference type="SAM" id="MobiDB-lite"/>
    </source>
</evidence>
<evidence type="ECO:0000313" key="3">
    <source>
        <dbReference type="Proteomes" id="UP000032141"/>
    </source>
</evidence>
<dbReference type="STRING" id="109376.A0A0D3EEV7"/>
<dbReference type="PANTHER" id="PTHR35122:SF2">
    <property type="entry name" value="OS04G0598000 PROTEIN"/>
    <property type="match status" value="1"/>
</dbReference>
<evidence type="ECO:0000313" key="2">
    <source>
        <dbReference type="EnsemblPlants" id="Bo9g161580.1"/>
    </source>
</evidence>
<reference evidence="2 3" key="1">
    <citation type="journal article" date="2014" name="Genome Biol.">
        <title>Transcriptome and methylome profiling reveals relics of genome dominance in the mesopolyploid Brassica oleracea.</title>
        <authorList>
            <person name="Parkin I.A."/>
            <person name="Koh C."/>
            <person name="Tang H."/>
            <person name="Robinson S.J."/>
            <person name="Kagale S."/>
            <person name="Clarke W.E."/>
            <person name="Town C.D."/>
            <person name="Nixon J."/>
            <person name="Krishnakumar V."/>
            <person name="Bidwell S.L."/>
            <person name="Denoeud F."/>
            <person name="Belcram H."/>
            <person name="Links M.G."/>
            <person name="Just J."/>
            <person name="Clarke C."/>
            <person name="Bender T."/>
            <person name="Huebert T."/>
            <person name="Mason A.S."/>
            <person name="Pires J.C."/>
            <person name="Barker G."/>
            <person name="Moore J."/>
            <person name="Walley P.G."/>
            <person name="Manoli S."/>
            <person name="Batley J."/>
            <person name="Edwards D."/>
            <person name="Nelson M.N."/>
            <person name="Wang X."/>
            <person name="Paterson A.H."/>
            <person name="King G."/>
            <person name="Bancroft I."/>
            <person name="Chalhoub B."/>
            <person name="Sharpe A.G."/>
        </authorList>
    </citation>
    <scope>NUCLEOTIDE SEQUENCE</scope>
    <source>
        <strain evidence="2 3">cv. TO1000</strain>
    </source>
</reference>
<keyword evidence="3" id="KW-1185">Reference proteome</keyword>
<dbReference type="OrthoDB" id="606645at2759"/>
<protein>
    <recommendedName>
        <fullName evidence="4">Late embryogenesis abundant protein</fullName>
    </recommendedName>
</protein>
<dbReference type="eggNOG" id="ENOG502S3KE">
    <property type="taxonomic scope" value="Eukaryota"/>
</dbReference>
<dbReference type="PANTHER" id="PTHR35122">
    <property type="entry name" value="OSJNBA0093F12.14 PROTEIN"/>
    <property type="match status" value="1"/>
</dbReference>
<dbReference type="Proteomes" id="UP000032141">
    <property type="component" value="Chromosome C9"/>
</dbReference>
<dbReference type="Pfam" id="PF22272">
    <property type="entry name" value="LEA_3b"/>
    <property type="match status" value="1"/>
</dbReference>
<dbReference type="GeneID" id="106316445"/>
<dbReference type="KEGG" id="boe:106316445"/>
<reference evidence="2" key="2">
    <citation type="submission" date="2015-03" db="UniProtKB">
        <authorList>
            <consortium name="EnsemblPlants"/>
        </authorList>
    </citation>
    <scope>IDENTIFICATION</scope>
</reference>
<dbReference type="RefSeq" id="XP_013609791.1">
    <property type="nucleotide sequence ID" value="XM_013754337.1"/>
</dbReference>
<dbReference type="OMA" id="IANRNGH"/>
<sequence length="128" mass="14120">MAAKSKSLQVIGKHLVNSLRSCAFPRAVASDLSASRVLLNRNARTSAYDKNVEEELQPSKVPDELIKSESDKYWSPHPQTGVFGPSSSSTTDTADEKLSRGSQEDSGMEEKAWFRPTSLEDLNKTHHS</sequence>